<dbReference type="InterPro" id="IPR015424">
    <property type="entry name" value="PyrdxlP-dep_Trfase"/>
</dbReference>
<dbReference type="InterPro" id="IPR050859">
    <property type="entry name" value="Class-I_PLP-dep_aminotransf"/>
</dbReference>
<accession>A0ABT4Q7G3</accession>
<evidence type="ECO:0000313" key="6">
    <source>
        <dbReference type="Proteomes" id="UP001527882"/>
    </source>
</evidence>
<dbReference type="PANTHER" id="PTHR42790">
    <property type="entry name" value="AMINOTRANSFERASE"/>
    <property type="match status" value="1"/>
</dbReference>
<evidence type="ECO:0000256" key="1">
    <source>
        <dbReference type="ARBA" id="ARBA00001933"/>
    </source>
</evidence>
<evidence type="ECO:0000256" key="3">
    <source>
        <dbReference type="ARBA" id="ARBA00022679"/>
    </source>
</evidence>
<comment type="caution">
    <text evidence="5">The sequence shown here is derived from an EMBL/GenBank/DDBJ whole genome shotgun (WGS) entry which is preliminary data.</text>
</comment>
<gene>
    <name evidence="5" type="ORF">O9H85_10175</name>
</gene>
<protein>
    <recommendedName>
        <fullName evidence="7">Aminotransferase class I/classII domain-containing protein</fullName>
    </recommendedName>
</protein>
<dbReference type="Proteomes" id="UP001527882">
    <property type="component" value="Unassembled WGS sequence"/>
</dbReference>
<keyword evidence="2" id="KW-0032">Aminotransferase</keyword>
<dbReference type="EMBL" id="JAQAGZ010000005">
    <property type="protein sequence ID" value="MCZ8512774.1"/>
    <property type="molecule type" value="Genomic_DNA"/>
</dbReference>
<dbReference type="InterPro" id="IPR015421">
    <property type="entry name" value="PyrdxlP-dep_Trfase_major"/>
</dbReference>
<name>A0ABT4Q7G3_9BACL</name>
<proteinExistence type="predicted"/>
<sequence>MYFWNPPPPPLFFYDTEGFVIYIRSFSKYVAPGLRISVLAARPSLMSGITPIKALSDNGTPLLNQKIFMHYFFSKRIQEHIAKLRIALQLRKEKMEDV</sequence>
<keyword evidence="4" id="KW-0663">Pyridoxal phosphate</keyword>
<dbReference type="Gene3D" id="3.40.640.10">
    <property type="entry name" value="Type I PLP-dependent aspartate aminotransferase-like (Major domain)"/>
    <property type="match status" value="1"/>
</dbReference>
<evidence type="ECO:0000313" key="5">
    <source>
        <dbReference type="EMBL" id="MCZ8512774.1"/>
    </source>
</evidence>
<evidence type="ECO:0008006" key="7">
    <source>
        <dbReference type="Google" id="ProtNLM"/>
    </source>
</evidence>
<dbReference type="RefSeq" id="WP_269881223.1">
    <property type="nucleotide sequence ID" value="NZ_JAQAGZ010000005.1"/>
</dbReference>
<evidence type="ECO:0000256" key="2">
    <source>
        <dbReference type="ARBA" id="ARBA00022576"/>
    </source>
</evidence>
<evidence type="ECO:0000256" key="4">
    <source>
        <dbReference type="ARBA" id="ARBA00022898"/>
    </source>
</evidence>
<keyword evidence="3" id="KW-0808">Transferase</keyword>
<dbReference type="PANTHER" id="PTHR42790:SF22">
    <property type="entry name" value="GNTR FAMILY REGULATORY PROTEIN"/>
    <property type="match status" value="1"/>
</dbReference>
<dbReference type="SUPFAM" id="SSF53383">
    <property type="entry name" value="PLP-dependent transferases"/>
    <property type="match status" value="1"/>
</dbReference>
<comment type="cofactor">
    <cofactor evidence="1">
        <name>pyridoxal 5'-phosphate</name>
        <dbReference type="ChEBI" id="CHEBI:597326"/>
    </cofactor>
</comment>
<keyword evidence="6" id="KW-1185">Reference proteome</keyword>
<reference evidence="5 6" key="1">
    <citation type="submission" date="2022-12" db="EMBL/GenBank/DDBJ databases">
        <title>Draft genome sequence of Paenibacillus sp. dW9.</title>
        <authorList>
            <person name="Choi E.-W."/>
            <person name="Kim D.-U."/>
        </authorList>
    </citation>
    <scope>NUCLEOTIDE SEQUENCE [LARGE SCALE GENOMIC DNA]</scope>
    <source>
        <strain evidence="6">dW9</strain>
    </source>
</reference>
<organism evidence="5 6">
    <name type="scientific">Paenibacillus gyeongsangnamensis</name>
    <dbReference type="NCBI Taxonomy" id="3388067"/>
    <lineage>
        <taxon>Bacteria</taxon>
        <taxon>Bacillati</taxon>
        <taxon>Bacillota</taxon>
        <taxon>Bacilli</taxon>
        <taxon>Bacillales</taxon>
        <taxon>Paenibacillaceae</taxon>
        <taxon>Paenibacillus</taxon>
    </lineage>
</organism>